<keyword evidence="2" id="KW-1185">Reference proteome</keyword>
<name>A0A9N9KHK3_9GLOM</name>
<proteinExistence type="predicted"/>
<comment type="caution">
    <text evidence="1">The sequence shown here is derived from an EMBL/GenBank/DDBJ whole genome shotgun (WGS) entry which is preliminary data.</text>
</comment>
<feature type="non-terminal residue" evidence="1">
    <location>
        <position position="1"/>
    </location>
</feature>
<sequence length="44" mass="5028">ETENKDKASITEDLPETIDIIILDPEVEIILKIEANPMNETIIY</sequence>
<dbReference type="EMBL" id="CAJVQA010066023">
    <property type="protein sequence ID" value="CAG8831371.1"/>
    <property type="molecule type" value="Genomic_DNA"/>
</dbReference>
<gene>
    <name evidence="1" type="ORF">CPELLU_LOCUS20732</name>
</gene>
<organism evidence="1 2">
    <name type="scientific">Cetraspora pellucida</name>
    <dbReference type="NCBI Taxonomy" id="1433469"/>
    <lineage>
        <taxon>Eukaryota</taxon>
        <taxon>Fungi</taxon>
        <taxon>Fungi incertae sedis</taxon>
        <taxon>Mucoromycota</taxon>
        <taxon>Glomeromycotina</taxon>
        <taxon>Glomeromycetes</taxon>
        <taxon>Diversisporales</taxon>
        <taxon>Gigasporaceae</taxon>
        <taxon>Cetraspora</taxon>
    </lineage>
</organism>
<protein>
    <submittedName>
        <fullName evidence="1">17185_t:CDS:1</fullName>
    </submittedName>
</protein>
<accession>A0A9N9KHK3</accession>
<evidence type="ECO:0000313" key="2">
    <source>
        <dbReference type="Proteomes" id="UP000789759"/>
    </source>
</evidence>
<reference evidence="1" key="1">
    <citation type="submission" date="2021-06" db="EMBL/GenBank/DDBJ databases">
        <authorList>
            <person name="Kallberg Y."/>
            <person name="Tangrot J."/>
            <person name="Rosling A."/>
        </authorList>
    </citation>
    <scope>NUCLEOTIDE SEQUENCE</scope>
    <source>
        <strain evidence="1">FL966</strain>
    </source>
</reference>
<dbReference type="Proteomes" id="UP000789759">
    <property type="component" value="Unassembled WGS sequence"/>
</dbReference>
<dbReference type="AlphaFoldDB" id="A0A9N9KHK3"/>
<evidence type="ECO:0000313" key="1">
    <source>
        <dbReference type="EMBL" id="CAG8831371.1"/>
    </source>
</evidence>